<dbReference type="OrthoDB" id="9791837at2"/>
<dbReference type="AlphaFoldDB" id="A0A239LUW5"/>
<dbReference type="Pfam" id="PF13489">
    <property type="entry name" value="Methyltransf_23"/>
    <property type="match status" value="1"/>
</dbReference>
<dbReference type="CDD" id="cd02440">
    <property type="entry name" value="AdoMet_MTases"/>
    <property type="match status" value="1"/>
</dbReference>
<dbReference type="RefSeq" id="WP_042129924.1">
    <property type="nucleotide sequence ID" value="NZ_FZOL01000044.1"/>
</dbReference>
<dbReference type="InterPro" id="IPR029063">
    <property type="entry name" value="SAM-dependent_MTases_sf"/>
</dbReference>
<protein>
    <submittedName>
        <fullName evidence="1">Methyltransferase domain-containing protein</fullName>
    </submittedName>
</protein>
<sequence>MANEDARILASWQTNADPWISAVREAQIESRRLVTDRALLAAIDAQRPRTVLDLGCGEGWLCRALLAWGIRTWGVDATASLVDAARAADPAGDYDCLDYAAFSLRPPARKVDLVACNFSLFGAEELNHLLASLPQVLNPGGHLLIQTLHPHVACGDGPYADGWREGSWAGFDAAFSDPAPWYFRTLESWVTLLGDSGFRLQGIGEPLHPITGRPASLLLVAGVG</sequence>
<dbReference type="PANTHER" id="PTHR43861">
    <property type="entry name" value="TRANS-ACONITATE 2-METHYLTRANSFERASE-RELATED"/>
    <property type="match status" value="1"/>
</dbReference>
<proteinExistence type="predicted"/>
<keyword evidence="1" id="KW-0489">Methyltransferase</keyword>
<dbReference type="GO" id="GO:0008168">
    <property type="term" value="F:methyltransferase activity"/>
    <property type="evidence" value="ECO:0007669"/>
    <property type="project" value="UniProtKB-KW"/>
</dbReference>
<accession>A0A239LUW5</accession>
<dbReference type="EMBL" id="FZOL01000044">
    <property type="protein sequence ID" value="SNT34251.1"/>
    <property type="molecule type" value="Genomic_DNA"/>
</dbReference>
<organism evidence="1 2">
    <name type="scientific">Pseudomonas japonica</name>
    <dbReference type="NCBI Taxonomy" id="256466"/>
    <lineage>
        <taxon>Bacteria</taxon>
        <taxon>Pseudomonadati</taxon>
        <taxon>Pseudomonadota</taxon>
        <taxon>Gammaproteobacteria</taxon>
        <taxon>Pseudomonadales</taxon>
        <taxon>Pseudomonadaceae</taxon>
        <taxon>Pseudomonas</taxon>
    </lineage>
</organism>
<keyword evidence="2" id="KW-1185">Reference proteome</keyword>
<evidence type="ECO:0000313" key="1">
    <source>
        <dbReference type="EMBL" id="SNT34251.1"/>
    </source>
</evidence>
<dbReference type="Gene3D" id="3.40.50.150">
    <property type="entry name" value="Vaccinia Virus protein VP39"/>
    <property type="match status" value="1"/>
</dbReference>
<name>A0A239LUW5_9PSED</name>
<dbReference type="SUPFAM" id="SSF53335">
    <property type="entry name" value="S-adenosyl-L-methionine-dependent methyltransferases"/>
    <property type="match status" value="1"/>
</dbReference>
<dbReference type="PANTHER" id="PTHR43861:SF1">
    <property type="entry name" value="TRANS-ACONITATE 2-METHYLTRANSFERASE"/>
    <property type="match status" value="1"/>
</dbReference>
<evidence type="ECO:0000313" key="2">
    <source>
        <dbReference type="Proteomes" id="UP000198407"/>
    </source>
</evidence>
<keyword evidence="1" id="KW-0808">Transferase</keyword>
<dbReference type="Proteomes" id="UP000198407">
    <property type="component" value="Unassembled WGS sequence"/>
</dbReference>
<dbReference type="GO" id="GO:0032259">
    <property type="term" value="P:methylation"/>
    <property type="evidence" value="ECO:0007669"/>
    <property type="project" value="UniProtKB-KW"/>
</dbReference>
<gene>
    <name evidence="1" type="ORF">SAMN05444352_14413</name>
</gene>
<reference evidence="2" key="1">
    <citation type="submission" date="2017-06" db="EMBL/GenBank/DDBJ databases">
        <authorList>
            <person name="Varghese N."/>
            <person name="Submissions S."/>
        </authorList>
    </citation>
    <scope>NUCLEOTIDE SEQUENCE [LARGE SCALE GENOMIC DNA]</scope>
    <source>
        <strain evidence="2">DSM 22348</strain>
    </source>
</reference>
<dbReference type="STRING" id="1215104.GCA_000730585_00378"/>